<proteinExistence type="predicted"/>
<name>A0A7R8X4I6_9CRUS</name>
<protein>
    <submittedName>
        <fullName evidence="2">Uncharacterized protein</fullName>
    </submittedName>
</protein>
<evidence type="ECO:0000313" key="3">
    <source>
        <dbReference type="Proteomes" id="UP000677054"/>
    </source>
</evidence>
<keyword evidence="3" id="KW-1185">Reference proteome</keyword>
<feature type="region of interest" description="Disordered" evidence="1">
    <location>
        <begin position="105"/>
        <end position="136"/>
    </location>
</feature>
<gene>
    <name evidence="2" type="ORF">DSTB1V02_LOCUS2566</name>
</gene>
<accession>A0A7R8X4I6</accession>
<feature type="compositionally biased region" description="Basic residues" evidence="1">
    <location>
        <begin position="107"/>
        <end position="119"/>
    </location>
</feature>
<dbReference type="EMBL" id="LR899809">
    <property type="protein sequence ID" value="CAD7242609.1"/>
    <property type="molecule type" value="Genomic_DNA"/>
</dbReference>
<dbReference type="Pfam" id="PF16984">
    <property type="entry name" value="Grp7_allergen"/>
    <property type="match status" value="1"/>
</dbReference>
<organism evidence="2">
    <name type="scientific">Darwinula stevensoni</name>
    <dbReference type="NCBI Taxonomy" id="69355"/>
    <lineage>
        <taxon>Eukaryota</taxon>
        <taxon>Metazoa</taxon>
        <taxon>Ecdysozoa</taxon>
        <taxon>Arthropoda</taxon>
        <taxon>Crustacea</taxon>
        <taxon>Oligostraca</taxon>
        <taxon>Ostracoda</taxon>
        <taxon>Podocopa</taxon>
        <taxon>Podocopida</taxon>
        <taxon>Darwinulocopina</taxon>
        <taxon>Darwinuloidea</taxon>
        <taxon>Darwinulidae</taxon>
        <taxon>Darwinula</taxon>
    </lineage>
</organism>
<reference evidence="2" key="1">
    <citation type="submission" date="2020-11" db="EMBL/GenBank/DDBJ databases">
        <authorList>
            <person name="Tran Van P."/>
        </authorList>
    </citation>
    <scope>NUCLEOTIDE SEQUENCE</scope>
</reference>
<dbReference type="Proteomes" id="UP000677054">
    <property type="component" value="Unassembled WGS sequence"/>
</dbReference>
<dbReference type="InterPro" id="IPR020234">
    <property type="entry name" value="Mite_allergen_group-7"/>
</dbReference>
<dbReference type="AlphaFoldDB" id="A0A7R8X4I6"/>
<dbReference type="InterPro" id="IPR038602">
    <property type="entry name" value="Mite_allergen_7_sf"/>
</dbReference>
<dbReference type="Gene3D" id="3.15.10.50">
    <property type="match status" value="1"/>
</dbReference>
<evidence type="ECO:0000256" key="1">
    <source>
        <dbReference type="SAM" id="MobiDB-lite"/>
    </source>
</evidence>
<sequence>MLYDRLARDFGCVQLILAARNCAHVSRVFVTRSSLGKRASTRVVADSRGPGTKDPTEADVEIPRKTSIPLSYRGSTSRSGCHVVPAPRKSDSVFPSNVPLEGASRCASRRHPGRCRRSHGVPSGYMGTNPPRPPSLSVIDGRQNLEPPLPRIDMDRVSLSVVFALALVNQAFAFPFGFSLRTKRERPSVPWMLPGVMLNAEGGRKAKGIASEESFALERERSNANDYVDQLLDNVQNFIIENGYDNFPLPDQIEEFSEVFLGIEWHGEASLTQGFLKGLETVHRTGDATLDTSGNTITVTADIGFHAMEGGYHMHVDFMDIGIDVDAAVHIQDVAAHFKVPCPECRIFLSTPLTLVSRLRLTI</sequence>
<dbReference type="EMBL" id="CAJPEV010000292">
    <property type="protein sequence ID" value="CAG0883562.1"/>
    <property type="molecule type" value="Genomic_DNA"/>
</dbReference>
<evidence type="ECO:0000313" key="2">
    <source>
        <dbReference type="EMBL" id="CAD7242609.1"/>
    </source>
</evidence>
<dbReference type="OrthoDB" id="6419576at2759"/>